<accession>A0A182S6Q4</accession>
<reference evidence="3" key="1">
    <citation type="submission" date="2013-09" db="EMBL/GenBank/DDBJ databases">
        <title>The Genome Sequence of Anopheles maculatus species B.</title>
        <authorList>
            <consortium name="The Broad Institute Genomics Platform"/>
            <person name="Neafsey D.E."/>
            <person name="Besansky N."/>
            <person name="Howell P."/>
            <person name="Walton C."/>
            <person name="Young S.K."/>
            <person name="Zeng Q."/>
            <person name="Gargeya S."/>
            <person name="Fitzgerald M."/>
            <person name="Haas B."/>
            <person name="Abouelleil A."/>
            <person name="Allen A.W."/>
            <person name="Alvarado L."/>
            <person name="Arachchi H.M."/>
            <person name="Berlin A.M."/>
            <person name="Chapman S.B."/>
            <person name="Gainer-Dewar J."/>
            <person name="Goldberg J."/>
            <person name="Griggs A."/>
            <person name="Gujja S."/>
            <person name="Hansen M."/>
            <person name="Howarth C."/>
            <person name="Imamovic A."/>
            <person name="Ireland A."/>
            <person name="Larimer J."/>
            <person name="McCowan C."/>
            <person name="Murphy C."/>
            <person name="Pearson M."/>
            <person name="Poon T.W."/>
            <person name="Priest M."/>
            <person name="Roberts A."/>
            <person name="Saif S."/>
            <person name="Shea T."/>
            <person name="Sisk P."/>
            <person name="Sykes S."/>
            <person name="Wortman J."/>
            <person name="Nusbaum C."/>
            <person name="Birren B."/>
        </authorList>
    </citation>
    <scope>NUCLEOTIDE SEQUENCE [LARGE SCALE GENOMIC DNA]</scope>
    <source>
        <strain evidence="3">maculatus3</strain>
    </source>
</reference>
<dbReference type="InterPro" id="IPR037647">
    <property type="entry name" value="HIRIP3"/>
</dbReference>
<feature type="region of interest" description="Disordered" evidence="1">
    <location>
        <begin position="76"/>
        <end position="96"/>
    </location>
</feature>
<evidence type="ECO:0000313" key="2">
    <source>
        <dbReference type="EnsemblMetazoa" id="AMAM000766-PA"/>
    </source>
</evidence>
<feature type="compositionally biased region" description="Low complexity" evidence="1">
    <location>
        <begin position="270"/>
        <end position="279"/>
    </location>
</feature>
<evidence type="ECO:0000256" key="1">
    <source>
        <dbReference type="SAM" id="MobiDB-lite"/>
    </source>
</evidence>
<feature type="compositionally biased region" description="Low complexity" evidence="1">
    <location>
        <begin position="127"/>
        <end position="138"/>
    </location>
</feature>
<proteinExistence type="predicted"/>
<evidence type="ECO:0000313" key="3">
    <source>
        <dbReference type="Proteomes" id="UP000075901"/>
    </source>
</evidence>
<protein>
    <submittedName>
        <fullName evidence="2">Uncharacterized protein</fullName>
    </submittedName>
</protein>
<name>A0A182S6Q4_9DIPT</name>
<dbReference type="Proteomes" id="UP000075901">
    <property type="component" value="Unassembled WGS sequence"/>
</dbReference>
<dbReference type="PANTHER" id="PTHR15410">
    <property type="entry name" value="HIRA-INTERACTING PROTEIN 3"/>
    <property type="match status" value="1"/>
</dbReference>
<feature type="region of interest" description="Disordered" evidence="1">
    <location>
        <begin position="109"/>
        <end position="146"/>
    </location>
</feature>
<dbReference type="VEuPathDB" id="VectorBase:AMAM000766"/>
<sequence length="312" mass="35657">LSSDDDEDEEHAQRRAKRAEEIARLKLPAYQQQQLQQLVLKKHPKRDRFYDRSQDIPNDIYFGNVKVPLHILHASSSSSSEEQSWPGGSVKSTSGASCYHQKNYHTEYRHRKESAAYTKSPNHRYSRSSSSRAEATSSQGGTRSVHRMKEYLKMAGFRHMRYQKLWQGCETNHERAEAILRFLQAHGLQGEPTDEKCRELRKEIQLQKEVEVLDTSVIIGSGEGRVTRQRAKKVSETTAAEPNETHPPEPPCLQKDMQTVASETVELKTQYAQQQQEQQLSSHEEENNPSEKSVEHALPAGELNHSNSPSKE</sequence>
<dbReference type="PANTHER" id="PTHR15410:SF2">
    <property type="entry name" value="HIRA-INTERACTING PROTEIN 3"/>
    <property type="match status" value="1"/>
</dbReference>
<dbReference type="GO" id="GO:0005634">
    <property type="term" value="C:nucleus"/>
    <property type="evidence" value="ECO:0007669"/>
    <property type="project" value="TreeGrafter"/>
</dbReference>
<feature type="region of interest" description="Disordered" evidence="1">
    <location>
        <begin position="224"/>
        <end position="312"/>
    </location>
</feature>
<keyword evidence="3" id="KW-1185">Reference proteome</keyword>
<organism evidence="2 3">
    <name type="scientific">Anopheles maculatus</name>
    <dbReference type="NCBI Taxonomy" id="74869"/>
    <lineage>
        <taxon>Eukaryota</taxon>
        <taxon>Metazoa</taxon>
        <taxon>Ecdysozoa</taxon>
        <taxon>Arthropoda</taxon>
        <taxon>Hexapoda</taxon>
        <taxon>Insecta</taxon>
        <taxon>Pterygota</taxon>
        <taxon>Neoptera</taxon>
        <taxon>Endopterygota</taxon>
        <taxon>Diptera</taxon>
        <taxon>Nematocera</taxon>
        <taxon>Culicoidea</taxon>
        <taxon>Culicidae</taxon>
        <taxon>Anophelinae</taxon>
        <taxon>Anopheles</taxon>
        <taxon>Anopheles maculatus group</taxon>
    </lineage>
</organism>
<dbReference type="EnsemblMetazoa" id="AMAM000766-RA">
    <property type="protein sequence ID" value="AMAM000766-PA"/>
    <property type="gene ID" value="AMAM000766"/>
</dbReference>
<reference evidence="2" key="2">
    <citation type="submission" date="2020-05" db="UniProtKB">
        <authorList>
            <consortium name="EnsemblMetazoa"/>
        </authorList>
    </citation>
    <scope>IDENTIFICATION</scope>
    <source>
        <strain evidence="2">maculatus3</strain>
    </source>
</reference>
<dbReference type="AlphaFoldDB" id="A0A182S6Q4"/>